<reference evidence="5 6" key="1">
    <citation type="submission" date="2018-06" db="EMBL/GenBank/DDBJ databases">
        <authorList>
            <consortium name="Pathogen Informatics"/>
            <person name="Doyle S."/>
        </authorList>
    </citation>
    <scope>NUCLEOTIDE SEQUENCE [LARGE SCALE GENOMIC DNA]</scope>
    <source>
        <strain evidence="5 6">NCTC8297</strain>
    </source>
</reference>
<dbReference type="PANTHER" id="PTHR30629:SF9">
    <property type="entry name" value="PROTEIN INTB-RELATED"/>
    <property type="match status" value="1"/>
</dbReference>
<evidence type="ECO:0000313" key="5">
    <source>
        <dbReference type="EMBL" id="SUG47159.1"/>
    </source>
</evidence>
<dbReference type="PANTHER" id="PTHR30629">
    <property type="entry name" value="PROPHAGE INTEGRASE"/>
    <property type="match status" value="1"/>
</dbReference>
<dbReference type="AlphaFoldDB" id="A0A379TCE0"/>
<feature type="domain" description="Phage integrase central" evidence="4">
    <location>
        <begin position="13"/>
        <end position="106"/>
    </location>
</feature>
<dbReference type="EMBL" id="UGXG01000002">
    <property type="protein sequence ID" value="SUG47159.1"/>
    <property type="molecule type" value="Genomic_DNA"/>
</dbReference>
<comment type="similarity">
    <text evidence="1">Belongs to the 'phage' integrase family.</text>
</comment>
<evidence type="ECO:0000256" key="3">
    <source>
        <dbReference type="ARBA" id="ARBA00023125"/>
    </source>
</evidence>
<evidence type="ECO:0000313" key="6">
    <source>
        <dbReference type="Proteomes" id="UP000254741"/>
    </source>
</evidence>
<dbReference type="GO" id="GO:0015074">
    <property type="term" value="P:DNA integration"/>
    <property type="evidence" value="ECO:0007669"/>
    <property type="project" value="UniProtKB-KW"/>
</dbReference>
<evidence type="ECO:0000256" key="1">
    <source>
        <dbReference type="ARBA" id="ARBA00008857"/>
    </source>
</evidence>
<dbReference type="InterPro" id="IPR010998">
    <property type="entry name" value="Integrase_recombinase_N"/>
</dbReference>
<protein>
    <submittedName>
        <fullName evidence="5">Integrase</fullName>
    </submittedName>
</protein>
<evidence type="ECO:0000256" key="2">
    <source>
        <dbReference type="ARBA" id="ARBA00022908"/>
    </source>
</evidence>
<keyword evidence="2" id="KW-0229">DNA integration</keyword>
<dbReference type="Proteomes" id="UP000254741">
    <property type="component" value="Unassembled WGS sequence"/>
</dbReference>
<dbReference type="Pfam" id="PF22022">
    <property type="entry name" value="Phage_int_M"/>
    <property type="match status" value="1"/>
</dbReference>
<dbReference type="InterPro" id="IPR011010">
    <property type="entry name" value="DNA_brk_join_enz"/>
</dbReference>
<name>A0A379TCE0_SALER</name>
<dbReference type="Gene3D" id="1.10.150.130">
    <property type="match status" value="1"/>
</dbReference>
<organism evidence="5 6">
    <name type="scientific">Salmonella enterica subsp. arizonae</name>
    <dbReference type="NCBI Taxonomy" id="59203"/>
    <lineage>
        <taxon>Bacteria</taxon>
        <taxon>Pseudomonadati</taxon>
        <taxon>Pseudomonadota</taxon>
        <taxon>Gammaproteobacteria</taxon>
        <taxon>Enterobacterales</taxon>
        <taxon>Enterobacteriaceae</taxon>
        <taxon>Salmonella</taxon>
    </lineage>
</organism>
<gene>
    <name evidence="5" type="primary">intS_1</name>
    <name evidence="5" type="ORF">NCTC8297_02409</name>
</gene>
<sequence>MADKAAASPEKCFKAVALAWHKTNKKWSSDSATRILASMKNHIFPAIAHLPVTTLKTQHFTALLRVIERKAFWKSRPEPGSSFCNIMCYAVQQGLTENNPALHLEGITAPPVKNHYPALPLERLPELLERIGD</sequence>
<dbReference type="InterPro" id="IPR053876">
    <property type="entry name" value="Phage_int_M"/>
</dbReference>
<accession>A0A379TCE0</accession>
<proteinExistence type="inferred from homology"/>
<dbReference type="SUPFAM" id="SSF56349">
    <property type="entry name" value="DNA breaking-rejoining enzymes"/>
    <property type="match status" value="1"/>
</dbReference>
<evidence type="ECO:0000259" key="4">
    <source>
        <dbReference type="Pfam" id="PF22022"/>
    </source>
</evidence>
<keyword evidence="3" id="KW-0238">DNA-binding</keyword>
<dbReference type="GO" id="GO:0003677">
    <property type="term" value="F:DNA binding"/>
    <property type="evidence" value="ECO:0007669"/>
    <property type="project" value="UniProtKB-KW"/>
</dbReference>
<dbReference type="InterPro" id="IPR050808">
    <property type="entry name" value="Phage_Integrase"/>
</dbReference>